<proteinExistence type="predicted"/>
<comment type="caution">
    <text evidence="1">The sequence shown here is derived from an EMBL/GenBank/DDBJ whole genome shotgun (WGS) entry which is preliminary data.</text>
</comment>
<dbReference type="EMBL" id="VSSQ01084396">
    <property type="protein sequence ID" value="MPN32403.1"/>
    <property type="molecule type" value="Genomic_DNA"/>
</dbReference>
<gene>
    <name evidence="1" type="ORF">SDC9_179881</name>
</gene>
<dbReference type="AlphaFoldDB" id="A0A645H9D9"/>
<reference evidence="1" key="1">
    <citation type="submission" date="2019-08" db="EMBL/GenBank/DDBJ databases">
        <authorList>
            <person name="Kucharzyk K."/>
            <person name="Murdoch R.W."/>
            <person name="Higgins S."/>
            <person name="Loffler F."/>
        </authorList>
    </citation>
    <scope>NUCLEOTIDE SEQUENCE</scope>
</reference>
<sequence>MKFPRDLIKQYLDIVETLYFRGIELDKSIKIGKVYVKAMMKEGDKI</sequence>
<evidence type="ECO:0000313" key="1">
    <source>
        <dbReference type="EMBL" id="MPN32403.1"/>
    </source>
</evidence>
<organism evidence="1">
    <name type="scientific">bioreactor metagenome</name>
    <dbReference type="NCBI Taxonomy" id="1076179"/>
    <lineage>
        <taxon>unclassified sequences</taxon>
        <taxon>metagenomes</taxon>
        <taxon>ecological metagenomes</taxon>
    </lineage>
</organism>
<accession>A0A645H9D9</accession>
<name>A0A645H9D9_9ZZZZ</name>
<protein>
    <submittedName>
        <fullName evidence="1">Uncharacterized protein</fullName>
    </submittedName>
</protein>